<dbReference type="FunFam" id="3.20.20.70:FF:000075">
    <property type="entry name" value="Tryptophan biosynthesis protein TRP1"/>
    <property type="match status" value="1"/>
</dbReference>
<dbReference type="GO" id="GO:0004640">
    <property type="term" value="F:phosphoribosylanthranilate isomerase activity"/>
    <property type="evidence" value="ECO:0007669"/>
    <property type="project" value="UniProtKB-UniRule"/>
</dbReference>
<dbReference type="RefSeq" id="WP_368653940.1">
    <property type="nucleotide sequence ID" value="NZ_CP162599.1"/>
</dbReference>
<gene>
    <name evidence="10" type="primary">trpF</name>
    <name evidence="12" type="ORF">AB4Y30_02500</name>
</gene>
<dbReference type="InterPro" id="IPR044643">
    <property type="entry name" value="TrpF_fam"/>
</dbReference>
<accession>A0AB39HPZ8</accession>
<keyword evidence="9 10" id="KW-0413">Isomerase</keyword>
<dbReference type="PANTHER" id="PTHR42894:SF1">
    <property type="entry name" value="N-(5'-PHOSPHORIBOSYL)ANTHRANILATE ISOMERASE"/>
    <property type="match status" value="1"/>
</dbReference>
<comment type="catalytic activity">
    <reaction evidence="1 10">
        <text>N-(5-phospho-beta-D-ribosyl)anthranilate = 1-(2-carboxyphenylamino)-1-deoxy-D-ribulose 5-phosphate</text>
        <dbReference type="Rhea" id="RHEA:21540"/>
        <dbReference type="ChEBI" id="CHEBI:18277"/>
        <dbReference type="ChEBI" id="CHEBI:58613"/>
        <dbReference type="EC" id="5.3.1.24"/>
    </reaction>
</comment>
<dbReference type="Pfam" id="PF00697">
    <property type="entry name" value="PRAI"/>
    <property type="match status" value="1"/>
</dbReference>
<dbReference type="NCBIfam" id="NF002300">
    <property type="entry name" value="PRK01222.1-7"/>
    <property type="match status" value="1"/>
</dbReference>
<evidence type="ECO:0000256" key="3">
    <source>
        <dbReference type="ARBA" id="ARBA00007571"/>
    </source>
</evidence>
<dbReference type="AlphaFoldDB" id="A0AB39HPZ8"/>
<proteinExistence type="inferred from homology"/>
<feature type="domain" description="N-(5'phosphoribosyl) anthranilate isomerase (PRAI)" evidence="11">
    <location>
        <begin position="3"/>
        <end position="196"/>
    </location>
</feature>
<evidence type="ECO:0000313" key="12">
    <source>
        <dbReference type="EMBL" id="XDK33258.1"/>
    </source>
</evidence>
<evidence type="ECO:0000256" key="2">
    <source>
        <dbReference type="ARBA" id="ARBA00004664"/>
    </source>
</evidence>
<protein>
    <recommendedName>
        <fullName evidence="5 10">N-(5'-phosphoribosyl)anthranilate isomerase</fullName>
        <shortName evidence="10">PRAI</shortName>
        <ecNumber evidence="4 10">5.3.1.24</ecNumber>
    </recommendedName>
</protein>
<dbReference type="GO" id="GO:0000162">
    <property type="term" value="P:L-tryptophan biosynthetic process"/>
    <property type="evidence" value="ECO:0007669"/>
    <property type="project" value="UniProtKB-UniRule"/>
</dbReference>
<evidence type="ECO:0000259" key="11">
    <source>
        <dbReference type="Pfam" id="PF00697"/>
    </source>
</evidence>
<dbReference type="InterPro" id="IPR011060">
    <property type="entry name" value="RibuloseP-bd_barrel"/>
</dbReference>
<organism evidence="12">
    <name type="scientific">Ornithinibacillus sp. 4-3</name>
    <dbReference type="NCBI Taxonomy" id="3231488"/>
    <lineage>
        <taxon>Bacteria</taxon>
        <taxon>Bacillati</taxon>
        <taxon>Bacillota</taxon>
        <taxon>Bacilli</taxon>
        <taxon>Bacillales</taxon>
        <taxon>Bacillaceae</taxon>
        <taxon>Ornithinibacillus</taxon>
    </lineage>
</organism>
<comment type="pathway">
    <text evidence="2 10">Amino-acid biosynthesis; L-tryptophan biosynthesis; L-tryptophan from chorismate: step 3/5.</text>
</comment>
<evidence type="ECO:0000256" key="4">
    <source>
        <dbReference type="ARBA" id="ARBA00012572"/>
    </source>
</evidence>
<keyword evidence="8 10" id="KW-0057">Aromatic amino acid biosynthesis</keyword>
<name>A0AB39HPZ8_9BACI</name>
<keyword evidence="7 10" id="KW-0822">Tryptophan biosynthesis</keyword>
<dbReference type="EMBL" id="CP162599">
    <property type="protein sequence ID" value="XDK33258.1"/>
    <property type="molecule type" value="Genomic_DNA"/>
</dbReference>
<dbReference type="SUPFAM" id="SSF51366">
    <property type="entry name" value="Ribulose-phoshate binding barrel"/>
    <property type="match status" value="1"/>
</dbReference>
<dbReference type="PANTHER" id="PTHR42894">
    <property type="entry name" value="N-(5'-PHOSPHORIBOSYL)ANTHRANILATE ISOMERASE"/>
    <property type="match status" value="1"/>
</dbReference>
<evidence type="ECO:0000256" key="10">
    <source>
        <dbReference type="HAMAP-Rule" id="MF_00135"/>
    </source>
</evidence>
<dbReference type="Gene3D" id="3.20.20.70">
    <property type="entry name" value="Aldolase class I"/>
    <property type="match status" value="1"/>
</dbReference>
<evidence type="ECO:0000256" key="8">
    <source>
        <dbReference type="ARBA" id="ARBA00023141"/>
    </source>
</evidence>
<sequence length="209" mass="22743">MIIKICGIKTIEAAQVAAEKGADFIGFIFAPSKRQISPALAKTITSSLPPSVKKVGVFVNETVEKMEQITKEVGLDFVQLHGDESAEIAKQLSAKVIRAYSSNHLAEADFSSYPCDYLLMDSPGEAYRGGSGKVFDWSLLDTLAVPREKVILAGGLSSENVEQAIKLVSPAGIDVSSNVETNGRKDHEKIKQFIQAARYAEHQIDKEMK</sequence>
<comment type="similarity">
    <text evidence="3 10">Belongs to the TrpF family.</text>
</comment>
<keyword evidence="6 10" id="KW-0028">Amino-acid biosynthesis</keyword>
<evidence type="ECO:0000256" key="7">
    <source>
        <dbReference type="ARBA" id="ARBA00022822"/>
    </source>
</evidence>
<dbReference type="InterPro" id="IPR001240">
    <property type="entry name" value="PRAI_dom"/>
</dbReference>
<evidence type="ECO:0000256" key="1">
    <source>
        <dbReference type="ARBA" id="ARBA00001164"/>
    </source>
</evidence>
<evidence type="ECO:0000256" key="9">
    <source>
        <dbReference type="ARBA" id="ARBA00023235"/>
    </source>
</evidence>
<dbReference type="HAMAP" id="MF_00135">
    <property type="entry name" value="PRAI"/>
    <property type="match status" value="1"/>
</dbReference>
<dbReference type="CDD" id="cd00405">
    <property type="entry name" value="PRAI"/>
    <property type="match status" value="1"/>
</dbReference>
<dbReference type="InterPro" id="IPR013785">
    <property type="entry name" value="Aldolase_TIM"/>
</dbReference>
<reference evidence="12" key="1">
    <citation type="submission" date="2024-07" db="EMBL/GenBank/DDBJ databases">
        <title>Halotolerant mesophilic bacterium Ornithinibacillus sp. 4-3, sp. nov., isolated from soil.</title>
        <authorList>
            <person name="Sidarenka A.V."/>
            <person name="Guliayeva D.E."/>
            <person name="Leanovich S.I."/>
            <person name="Hileuskaya K.S."/>
            <person name="Akhremchuk A.E."/>
            <person name="Sikolenko M.A."/>
            <person name="Valentovich L.N."/>
        </authorList>
    </citation>
    <scope>NUCLEOTIDE SEQUENCE</scope>
    <source>
        <strain evidence="12">4-3</strain>
    </source>
</reference>
<evidence type="ECO:0000256" key="6">
    <source>
        <dbReference type="ARBA" id="ARBA00022605"/>
    </source>
</evidence>
<dbReference type="EC" id="5.3.1.24" evidence="4 10"/>
<evidence type="ECO:0000256" key="5">
    <source>
        <dbReference type="ARBA" id="ARBA00022272"/>
    </source>
</evidence>